<gene>
    <name evidence="4" type="ORF">NDN08_001042</name>
</gene>
<dbReference type="AlphaFoldDB" id="A0AAV8UR77"/>
<feature type="region of interest" description="Disordered" evidence="1">
    <location>
        <begin position="48"/>
        <end position="74"/>
    </location>
</feature>
<feature type="transmembrane region" description="Helical" evidence="2">
    <location>
        <begin position="505"/>
        <end position="524"/>
    </location>
</feature>
<proteinExistence type="predicted"/>
<evidence type="ECO:0000313" key="4">
    <source>
        <dbReference type="EMBL" id="KAJ8904524.1"/>
    </source>
</evidence>
<accession>A0AAV8UR77</accession>
<feature type="compositionally biased region" description="Basic and acidic residues" evidence="1">
    <location>
        <begin position="56"/>
        <end position="74"/>
    </location>
</feature>
<keyword evidence="3" id="KW-0732">Signal</keyword>
<keyword evidence="2" id="KW-1133">Transmembrane helix</keyword>
<feature type="chain" id="PRO_5044001176" evidence="3">
    <location>
        <begin position="20"/>
        <end position="549"/>
    </location>
</feature>
<comment type="caution">
    <text evidence="4">The sequence shown here is derived from an EMBL/GenBank/DDBJ whole genome shotgun (WGS) entry which is preliminary data.</text>
</comment>
<evidence type="ECO:0000256" key="2">
    <source>
        <dbReference type="SAM" id="Phobius"/>
    </source>
</evidence>
<evidence type="ECO:0000313" key="5">
    <source>
        <dbReference type="Proteomes" id="UP001157974"/>
    </source>
</evidence>
<sequence>MRVLWALCVVLAAFAFVESVQVSQKDLNALLEQDPTIASIIAARVGEDAEAPASEDDTKKHEKVPAEKSDEKDQDPLQYLRVECISCGEKTSDYYAEEYGLGKIPVYTSSELQGDWKTCTEASGDLTNKECYVDDEFEGQIRFDLIMGLFGKFDFQGNTVSASGGSANPVLYVLPELDELTLHFHIDYNCKPSNQETSELTLKVQVDEDDFITFKWLKVCGQGKNDKILLRYKEETGEKAGEMVAFSEKNLVVGEDDASTQLELKLIPPVRDQPYEEPKLVSDNEDIEVSFRRRSSGEGGMVLFGLSLLVVYGCKVDKKAEATITMTIPVPPWDPVVATWKKKCKPSTPSELNIGTSLEKADVIANGVVAKEFNIEYESGLSFKKSHYRIDLFRHNQKFYVSNQDNEINIHEVIIETKDNSILEVQVVVPKRGAADYIREDETQIGAGQRKILNLRFICFLEGETSVLVTLSTAKHGPIEFGFVKACYAGVKVIGSGFLRTSGSLFYIFIAVGVVVAVSMLWGMRKYAGSLLASRRSYAPVAQARPGGY</sequence>
<dbReference type="Proteomes" id="UP001157974">
    <property type="component" value="Unassembled WGS sequence"/>
</dbReference>
<reference evidence="4 5" key="1">
    <citation type="journal article" date="2023" name="Nat. Commun.">
        <title>Origin of minicircular mitochondrial genomes in red algae.</title>
        <authorList>
            <person name="Lee Y."/>
            <person name="Cho C.H."/>
            <person name="Lee Y.M."/>
            <person name="Park S.I."/>
            <person name="Yang J.H."/>
            <person name="West J.A."/>
            <person name="Bhattacharya D."/>
            <person name="Yoon H.S."/>
        </authorList>
    </citation>
    <scope>NUCLEOTIDE SEQUENCE [LARGE SCALE GENOMIC DNA]</scope>
    <source>
        <strain evidence="4 5">CCMP1338</strain>
        <tissue evidence="4">Whole cell</tissue>
    </source>
</reference>
<evidence type="ECO:0000256" key="1">
    <source>
        <dbReference type="SAM" id="MobiDB-lite"/>
    </source>
</evidence>
<keyword evidence="5" id="KW-1185">Reference proteome</keyword>
<evidence type="ECO:0000256" key="3">
    <source>
        <dbReference type="SAM" id="SignalP"/>
    </source>
</evidence>
<keyword evidence="2" id="KW-0472">Membrane</keyword>
<keyword evidence="2" id="KW-0812">Transmembrane</keyword>
<organism evidence="4 5">
    <name type="scientific">Rhodosorus marinus</name>
    <dbReference type="NCBI Taxonomy" id="101924"/>
    <lineage>
        <taxon>Eukaryota</taxon>
        <taxon>Rhodophyta</taxon>
        <taxon>Stylonematophyceae</taxon>
        <taxon>Stylonematales</taxon>
        <taxon>Stylonemataceae</taxon>
        <taxon>Rhodosorus</taxon>
    </lineage>
</organism>
<name>A0AAV8UR77_9RHOD</name>
<dbReference type="EMBL" id="JAMWBK010000005">
    <property type="protein sequence ID" value="KAJ8904524.1"/>
    <property type="molecule type" value="Genomic_DNA"/>
</dbReference>
<protein>
    <submittedName>
        <fullName evidence="4">Uncharacterized protein</fullName>
    </submittedName>
</protein>
<feature type="signal peptide" evidence="3">
    <location>
        <begin position="1"/>
        <end position="19"/>
    </location>
</feature>